<dbReference type="InterPro" id="IPR050087">
    <property type="entry name" value="AON_synthase_class-II"/>
</dbReference>
<evidence type="ECO:0000256" key="2">
    <source>
        <dbReference type="ARBA" id="ARBA00010008"/>
    </source>
</evidence>
<feature type="domain" description="Aminotransferase class I/classII large" evidence="5">
    <location>
        <begin position="30"/>
        <end position="363"/>
    </location>
</feature>
<dbReference type="GO" id="GO:0009102">
    <property type="term" value="P:biotin biosynthetic process"/>
    <property type="evidence" value="ECO:0007669"/>
    <property type="project" value="TreeGrafter"/>
</dbReference>
<protein>
    <submittedName>
        <fullName evidence="6">Aminotransferase class I and II</fullName>
    </submittedName>
</protein>
<keyword evidence="6" id="KW-0032">Aminotransferase</keyword>
<evidence type="ECO:0000256" key="4">
    <source>
        <dbReference type="ARBA" id="ARBA00022898"/>
    </source>
</evidence>
<dbReference type="HOGENOM" id="CLU_015846_3_0_10"/>
<dbReference type="OrthoDB" id="9807157at2"/>
<dbReference type="InterPro" id="IPR015422">
    <property type="entry name" value="PyrdxlP-dep_Trfase_small"/>
</dbReference>
<dbReference type="AlphaFoldDB" id="H1Y9K0"/>
<organism evidence="6 7">
    <name type="scientific">Mucilaginibacter paludis DSM 18603</name>
    <dbReference type="NCBI Taxonomy" id="714943"/>
    <lineage>
        <taxon>Bacteria</taxon>
        <taxon>Pseudomonadati</taxon>
        <taxon>Bacteroidota</taxon>
        <taxon>Sphingobacteriia</taxon>
        <taxon>Sphingobacteriales</taxon>
        <taxon>Sphingobacteriaceae</taxon>
        <taxon>Mucilaginibacter</taxon>
    </lineage>
</organism>
<evidence type="ECO:0000256" key="3">
    <source>
        <dbReference type="ARBA" id="ARBA00022679"/>
    </source>
</evidence>
<comment type="similarity">
    <text evidence="2">Belongs to the class-II pyridoxal-phosphate-dependent aminotransferase family. BioF subfamily.</text>
</comment>
<dbReference type="SUPFAM" id="SSF53383">
    <property type="entry name" value="PLP-dependent transferases"/>
    <property type="match status" value="1"/>
</dbReference>
<comment type="cofactor">
    <cofactor evidence="1">
        <name>pyridoxal 5'-phosphate</name>
        <dbReference type="ChEBI" id="CHEBI:597326"/>
    </cofactor>
</comment>
<dbReference type="Pfam" id="PF00155">
    <property type="entry name" value="Aminotran_1_2"/>
    <property type="match status" value="1"/>
</dbReference>
<dbReference type="PANTHER" id="PTHR13693">
    <property type="entry name" value="CLASS II AMINOTRANSFERASE/8-AMINO-7-OXONONANOATE SYNTHASE"/>
    <property type="match status" value="1"/>
</dbReference>
<dbReference type="InterPro" id="IPR004839">
    <property type="entry name" value="Aminotransferase_I/II_large"/>
</dbReference>
<evidence type="ECO:0000259" key="5">
    <source>
        <dbReference type="Pfam" id="PF00155"/>
    </source>
</evidence>
<dbReference type="InterPro" id="IPR015421">
    <property type="entry name" value="PyrdxlP-dep_Trfase_major"/>
</dbReference>
<evidence type="ECO:0000256" key="1">
    <source>
        <dbReference type="ARBA" id="ARBA00001933"/>
    </source>
</evidence>
<dbReference type="Gene3D" id="3.40.640.10">
    <property type="entry name" value="Type I PLP-dependent aspartate aminotransferase-like (Major domain)"/>
    <property type="match status" value="1"/>
</dbReference>
<keyword evidence="7" id="KW-1185">Reference proteome</keyword>
<dbReference type="STRING" id="714943.Mucpa_6449"/>
<proteinExistence type="inferred from homology"/>
<name>H1Y9K0_9SPHI</name>
<gene>
    <name evidence="6" type="ORF">Mucpa_6449</name>
</gene>
<dbReference type="Proteomes" id="UP000002774">
    <property type="component" value="Chromosome"/>
</dbReference>
<dbReference type="EMBL" id="CM001403">
    <property type="protein sequence ID" value="EHQ30502.1"/>
    <property type="molecule type" value="Genomic_DNA"/>
</dbReference>
<dbReference type="GO" id="GO:0008483">
    <property type="term" value="F:transaminase activity"/>
    <property type="evidence" value="ECO:0007669"/>
    <property type="project" value="UniProtKB-KW"/>
</dbReference>
<dbReference type="RefSeq" id="WP_008512290.1">
    <property type="nucleotide sequence ID" value="NZ_CM001403.1"/>
</dbReference>
<dbReference type="InterPro" id="IPR015424">
    <property type="entry name" value="PyrdxlP-dep_Trfase"/>
</dbReference>
<accession>H1Y9K0</accession>
<reference evidence="6" key="1">
    <citation type="submission" date="2011-09" db="EMBL/GenBank/DDBJ databases">
        <title>The permanent draft genome of Mucilaginibacter paludis DSM 18603.</title>
        <authorList>
            <consortium name="US DOE Joint Genome Institute (JGI-PGF)"/>
            <person name="Lucas S."/>
            <person name="Han J."/>
            <person name="Lapidus A."/>
            <person name="Bruce D."/>
            <person name="Goodwin L."/>
            <person name="Pitluck S."/>
            <person name="Peters L."/>
            <person name="Kyrpides N."/>
            <person name="Mavromatis K."/>
            <person name="Ivanova N."/>
            <person name="Mikhailova N."/>
            <person name="Held B."/>
            <person name="Detter J.C."/>
            <person name="Tapia R."/>
            <person name="Han C."/>
            <person name="Land M."/>
            <person name="Hauser L."/>
            <person name="Markowitz V."/>
            <person name="Cheng J.-F."/>
            <person name="Hugenholtz P."/>
            <person name="Woyke T."/>
            <person name="Wu D."/>
            <person name="Tindall B."/>
            <person name="Brambilla E."/>
            <person name="Klenk H.-P."/>
            <person name="Eisen J.A."/>
        </authorList>
    </citation>
    <scope>NUCLEOTIDE SEQUENCE [LARGE SCALE GENOMIC DNA]</scope>
    <source>
        <strain evidence="6">DSM 18603</strain>
    </source>
</reference>
<evidence type="ECO:0000313" key="7">
    <source>
        <dbReference type="Proteomes" id="UP000002774"/>
    </source>
</evidence>
<keyword evidence="4" id="KW-0663">Pyridoxal phosphate</keyword>
<sequence>MNNTDIYIQNKLNERKSAGTYRALKTERPLTDFCSNDYLGFARSVSLKKNINNYLERHGDYLNGATGSRSLSGNTAFCEKLEADIATYHDAEAGLIFNSGYDANLGLFSSLPQRGDTIITDELIHACIIDGSRLSHANRYIFKHNNLGSLEDKLKHATGNTYVAVESVYSMDGDIAPLNNIVALAAKYNAQVIVDEAHALGVFGKGLVNSLNLQDKVFARVVTFGKALGAHGAIVLGSDMLRQYLINFARSFIFTTAASFHQLVTVKMAYEMLKESSARQQQLSNNIGLFKSLIKTDGKLIASSSGVQSIIIVGNEKTRQLAAHLQESGFDVRPILSPSVPAGTERLRICLHSFNSEQEITNLTQLLNTYQA</sequence>
<evidence type="ECO:0000313" key="6">
    <source>
        <dbReference type="EMBL" id="EHQ30502.1"/>
    </source>
</evidence>
<dbReference type="PANTHER" id="PTHR13693:SF77">
    <property type="entry name" value="8-AMINO-7-OXONONANOATE SYNTHASE"/>
    <property type="match status" value="1"/>
</dbReference>
<dbReference type="eggNOG" id="COG0156">
    <property type="taxonomic scope" value="Bacteria"/>
</dbReference>
<dbReference type="Gene3D" id="3.90.1150.10">
    <property type="entry name" value="Aspartate Aminotransferase, domain 1"/>
    <property type="match status" value="1"/>
</dbReference>
<dbReference type="GO" id="GO:0030170">
    <property type="term" value="F:pyridoxal phosphate binding"/>
    <property type="evidence" value="ECO:0007669"/>
    <property type="project" value="InterPro"/>
</dbReference>
<keyword evidence="3" id="KW-0808">Transferase</keyword>